<evidence type="ECO:0000313" key="2">
    <source>
        <dbReference type="Proteomes" id="UP001056778"/>
    </source>
</evidence>
<proteinExistence type="predicted"/>
<gene>
    <name evidence="1" type="ORF">MML48_4g00006679</name>
</gene>
<sequence>MGAKSVLTLEEEKKLETWILNMAKLGFPVHTDDVLNVVSKVIKETNRQTPFVENRPGKKWVNLFLKRHPDVKKRNTEIISKSRAAVSEEGIRNWFVELKKYIDKEKLNGVIEDATRIFNCDEIGMNFCPKTGKLLGPRNYKNFYEIASGPENENITMLCNYSAVVFYNMGKANCAVFGCKPENTDSQHLFPNPITHPDLFKKWLSATNNGFLINLSHEHIYTHYRICGKHFDKNDRGYKNILKRIAYPKHYLSYAIQHGDSQPKSSSNEEDIEQEDPQPGTSNSAATADIPELNVQHVLMEHSYHDSSVCQASAAASSSHQLPRRLAVSPLSYKKDQHIWSNPETLLLIKIYREKEADFSSGKMTVKQCWDNVSKELTKQGYKINGYKCGSKFQTLKRTYKSIKDHNGQSGNNRKKWEYFEVELLFI</sequence>
<dbReference type="Proteomes" id="UP001056778">
    <property type="component" value="Chromosome 4"/>
</dbReference>
<reference evidence="1" key="1">
    <citation type="submission" date="2022-04" db="EMBL/GenBank/DDBJ databases">
        <title>Chromosome-scale genome assembly of Holotrichia oblita Faldermann.</title>
        <authorList>
            <person name="Rongchong L."/>
        </authorList>
    </citation>
    <scope>NUCLEOTIDE SEQUENCE</scope>
    <source>
        <strain evidence="1">81SQS9</strain>
    </source>
</reference>
<organism evidence="1 2">
    <name type="scientific">Holotrichia oblita</name>
    <name type="common">Chafer beetle</name>
    <dbReference type="NCBI Taxonomy" id="644536"/>
    <lineage>
        <taxon>Eukaryota</taxon>
        <taxon>Metazoa</taxon>
        <taxon>Ecdysozoa</taxon>
        <taxon>Arthropoda</taxon>
        <taxon>Hexapoda</taxon>
        <taxon>Insecta</taxon>
        <taxon>Pterygota</taxon>
        <taxon>Neoptera</taxon>
        <taxon>Endopterygota</taxon>
        <taxon>Coleoptera</taxon>
        <taxon>Polyphaga</taxon>
        <taxon>Scarabaeiformia</taxon>
        <taxon>Scarabaeidae</taxon>
        <taxon>Melolonthinae</taxon>
        <taxon>Holotrichia</taxon>
    </lineage>
</organism>
<comment type="caution">
    <text evidence="1">The sequence shown here is derived from an EMBL/GenBank/DDBJ whole genome shotgun (WGS) entry which is preliminary data.</text>
</comment>
<name>A0ACB9T8R5_HOLOL</name>
<dbReference type="EMBL" id="CM043018">
    <property type="protein sequence ID" value="KAI4463187.1"/>
    <property type="molecule type" value="Genomic_DNA"/>
</dbReference>
<keyword evidence="2" id="KW-1185">Reference proteome</keyword>
<evidence type="ECO:0000313" key="1">
    <source>
        <dbReference type="EMBL" id="KAI4463187.1"/>
    </source>
</evidence>
<protein>
    <submittedName>
        <fullName evidence="1">Thap-type zinc finger superfamily</fullName>
    </submittedName>
</protein>
<accession>A0ACB9T8R5</accession>